<reference evidence="7 8" key="1">
    <citation type="journal article" date="2020" name="IScience">
        <title>Genome Sequencing of the Endangered Kingdonia uniflora (Circaeasteraceae, Ranunculales) Reveals Potential Mechanisms of Evolutionary Specialization.</title>
        <authorList>
            <person name="Sun Y."/>
            <person name="Deng T."/>
            <person name="Zhang A."/>
            <person name="Moore M.J."/>
            <person name="Landis J.B."/>
            <person name="Lin N."/>
            <person name="Zhang H."/>
            <person name="Zhang X."/>
            <person name="Huang J."/>
            <person name="Zhang X."/>
            <person name="Sun H."/>
            <person name="Wang H."/>
        </authorList>
    </citation>
    <scope>NUCLEOTIDE SEQUENCE [LARGE SCALE GENOMIC DNA]</scope>
    <source>
        <strain evidence="7">TB1705</strain>
        <tissue evidence="7">Leaf</tissue>
    </source>
</reference>
<dbReference type="GO" id="GO:0005634">
    <property type="term" value="C:nucleus"/>
    <property type="evidence" value="ECO:0007669"/>
    <property type="project" value="UniProtKB-SubCell"/>
</dbReference>
<gene>
    <name evidence="7" type="ORF">GIB67_041094</name>
</gene>
<keyword evidence="4" id="KW-0804">Transcription</keyword>
<dbReference type="GO" id="GO:0043565">
    <property type="term" value="F:sequence-specific DNA binding"/>
    <property type="evidence" value="ECO:0007669"/>
    <property type="project" value="InterPro"/>
</dbReference>
<dbReference type="AlphaFoldDB" id="A0A7J7LK42"/>
<dbReference type="InterPro" id="IPR044810">
    <property type="entry name" value="WRKY_plant"/>
</dbReference>
<dbReference type="PANTHER" id="PTHR31282">
    <property type="entry name" value="WRKY TRANSCRIPTION FACTOR 21-RELATED"/>
    <property type="match status" value="1"/>
</dbReference>
<dbReference type="GO" id="GO:0003700">
    <property type="term" value="F:DNA-binding transcription factor activity"/>
    <property type="evidence" value="ECO:0007669"/>
    <property type="project" value="InterPro"/>
</dbReference>
<dbReference type="InterPro" id="IPR003657">
    <property type="entry name" value="WRKY_dom"/>
</dbReference>
<dbReference type="SMART" id="SM00774">
    <property type="entry name" value="WRKY"/>
    <property type="match status" value="1"/>
</dbReference>
<keyword evidence="8" id="KW-1185">Reference proteome</keyword>
<sequence>MDRQRETEELMKGREYTIQLQKLIKELNLGGEISSSVEELVLKVIHTFTDALTLVNSCKTEAVCLTSTTAAPVDLDDGLREEHVRKRKINDSMIRMGGSKRRKTMESWTKETLTPINDGHAWRKYGQKQILNAKNPRNYFRCTHKKDLGCLAQKQVQITEEDPAMYRTIYIGHHTCKDIKKEPEHILASLPKNPNVLNLEPKIISKHDDPFFSSFPMIHYEYYNDEMSADLTTLDSSDPTAFLASSAESDNGDSVSGLYSCSPSSPNWDMDLVMGSCEFDDVLHGFF</sequence>
<dbReference type="OrthoDB" id="2021064at2759"/>
<evidence type="ECO:0000256" key="3">
    <source>
        <dbReference type="ARBA" id="ARBA00023125"/>
    </source>
</evidence>
<evidence type="ECO:0000256" key="4">
    <source>
        <dbReference type="ARBA" id="ARBA00023163"/>
    </source>
</evidence>
<evidence type="ECO:0000256" key="1">
    <source>
        <dbReference type="ARBA" id="ARBA00004123"/>
    </source>
</evidence>
<dbReference type="InterPro" id="IPR036576">
    <property type="entry name" value="WRKY_dom_sf"/>
</dbReference>
<evidence type="ECO:0000313" key="8">
    <source>
        <dbReference type="Proteomes" id="UP000541444"/>
    </source>
</evidence>
<dbReference type="Pfam" id="PF03106">
    <property type="entry name" value="WRKY"/>
    <property type="match status" value="1"/>
</dbReference>
<evidence type="ECO:0000259" key="6">
    <source>
        <dbReference type="PROSITE" id="PS50811"/>
    </source>
</evidence>
<dbReference type="SUPFAM" id="SSF118290">
    <property type="entry name" value="WRKY DNA-binding domain"/>
    <property type="match status" value="1"/>
</dbReference>
<evidence type="ECO:0000313" key="7">
    <source>
        <dbReference type="EMBL" id="KAF6143026.1"/>
    </source>
</evidence>
<comment type="subcellular location">
    <subcellularLocation>
        <location evidence="1">Nucleus</location>
    </subcellularLocation>
</comment>
<evidence type="ECO:0000256" key="2">
    <source>
        <dbReference type="ARBA" id="ARBA00023015"/>
    </source>
</evidence>
<dbReference type="Gene3D" id="2.20.25.80">
    <property type="entry name" value="WRKY domain"/>
    <property type="match status" value="1"/>
</dbReference>
<evidence type="ECO:0000256" key="5">
    <source>
        <dbReference type="ARBA" id="ARBA00023242"/>
    </source>
</evidence>
<keyword evidence="2" id="KW-0805">Transcription regulation</keyword>
<keyword evidence="5" id="KW-0539">Nucleus</keyword>
<comment type="caution">
    <text evidence="7">The sequence shown here is derived from an EMBL/GenBank/DDBJ whole genome shotgun (WGS) entry which is preliminary data.</text>
</comment>
<keyword evidence="3" id="KW-0238">DNA-binding</keyword>
<name>A0A7J7LK42_9MAGN</name>
<dbReference type="PROSITE" id="PS50811">
    <property type="entry name" value="WRKY"/>
    <property type="match status" value="1"/>
</dbReference>
<dbReference type="EMBL" id="JACGCM010002221">
    <property type="protein sequence ID" value="KAF6143026.1"/>
    <property type="molecule type" value="Genomic_DNA"/>
</dbReference>
<protein>
    <recommendedName>
        <fullName evidence="6">WRKY domain-containing protein</fullName>
    </recommendedName>
</protein>
<feature type="domain" description="WRKY" evidence="6">
    <location>
        <begin position="111"/>
        <end position="174"/>
    </location>
</feature>
<dbReference type="Proteomes" id="UP000541444">
    <property type="component" value="Unassembled WGS sequence"/>
</dbReference>
<proteinExistence type="predicted"/>
<organism evidence="7 8">
    <name type="scientific">Kingdonia uniflora</name>
    <dbReference type="NCBI Taxonomy" id="39325"/>
    <lineage>
        <taxon>Eukaryota</taxon>
        <taxon>Viridiplantae</taxon>
        <taxon>Streptophyta</taxon>
        <taxon>Embryophyta</taxon>
        <taxon>Tracheophyta</taxon>
        <taxon>Spermatophyta</taxon>
        <taxon>Magnoliopsida</taxon>
        <taxon>Ranunculales</taxon>
        <taxon>Circaeasteraceae</taxon>
        <taxon>Kingdonia</taxon>
    </lineage>
</organism>
<accession>A0A7J7LK42</accession>